<evidence type="ECO:0000313" key="1">
    <source>
        <dbReference type="EMBL" id="RPB05477.1"/>
    </source>
</evidence>
<dbReference type="SUPFAM" id="SSF52266">
    <property type="entry name" value="SGNH hydrolase"/>
    <property type="match status" value="1"/>
</dbReference>
<dbReference type="EMBL" id="ML120353">
    <property type="protein sequence ID" value="RPB05477.1"/>
    <property type="molecule type" value="Genomic_DNA"/>
</dbReference>
<dbReference type="AlphaFoldDB" id="A0A3N4K4I0"/>
<protein>
    <recommendedName>
        <fullName evidence="3">SGNH hydrolase-type esterase domain-containing protein</fullName>
    </recommendedName>
</protein>
<reference evidence="1 2" key="1">
    <citation type="journal article" date="2018" name="Nat. Ecol. Evol.">
        <title>Pezizomycetes genomes reveal the molecular basis of ectomycorrhizal truffle lifestyle.</title>
        <authorList>
            <person name="Murat C."/>
            <person name="Payen T."/>
            <person name="Noel B."/>
            <person name="Kuo A."/>
            <person name="Morin E."/>
            <person name="Chen J."/>
            <person name="Kohler A."/>
            <person name="Krizsan K."/>
            <person name="Balestrini R."/>
            <person name="Da Silva C."/>
            <person name="Montanini B."/>
            <person name="Hainaut M."/>
            <person name="Levati E."/>
            <person name="Barry K.W."/>
            <person name="Belfiori B."/>
            <person name="Cichocki N."/>
            <person name="Clum A."/>
            <person name="Dockter R.B."/>
            <person name="Fauchery L."/>
            <person name="Guy J."/>
            <person name="Iotti M."/>
            <person name="Le Tacon F."/>
            <person name="Lindquist E.A."/>
            <person name="Lipzen A."/>
            <person name="Malagnac F."/>
            <person name="Mello A."/>
            <person name="Molinier V."/>
            <person name="Miyauchi S."/>
            <person name="Poulain J."/>
            <person name="Riccioni C."/>
            <person name="Rubini A."/>
            <person name="Sitrit Y."/>
            <person name="Splivallo R."/>
            <person name="Traeger S."/>
            <person name="Wang M."/>
            <person name="Zifcakova L."/>
            <person name="Wipf D."/>
            <person name="Zambonelli A."/>
            <person name="Paolocci F."/>
            <person name="Nowrousian M."/>
            <person name="Ottonello S."/>
            <person name="Baldrian P."/>
            <person name="Spatafora J.W."/>
            <person name="Henrissat B."/>
            <person name="Nagy L.G."/>
            <person name="Aury J.M."/>
            <person name="Wincker P."/>
            <person name="Grigoriev I.V."/>
            <person name="Bonfante P."/>
            <person name="Martin F.M."/>
        </authorList>
    </citation>
    <scope>NUCLEOTIDE SEQUENCE [LARGE SCALE GENOMIC DNA]</scope>
    <source>
        <strain evidence="1 2">120613-1</strain>
    </source>
</reference>
<dbReference type="InterPro" id="IPR036514">
    <property type="entry name" value="SGNH_hydro_sf"/>
</dbReference>
<organism evidence="1 2">
    <name type="scientific">Choiromyces venosus 120613-1</name>
    <dbReference type="NCBI Taxonomy" id="1336337"/>
    <lineage>
        <taxon>Eukaryota</taxon>
        <taxon>Fungi</taxon>
        <taxon>Dikarya</taxon>
        <taxon>Ascomycota</taxon>
        <taxon>Pezizomycotina</taxon>
        <taxon>Pezizomycetes</taxon>
        <taxon>Pezizales</taxon>
        <taxon>Tuberaceae</taxon>
        <taxon>Choiromyces</taxon>
    </lineage>
</organism>
<evidence type="ECO:0000313" key="2">
    <source>
        <dbReference type="Proteomes" id="UP000276215"/>
    </source>
</evidence>
<proteinExistence type="predicted"/>
<accession>A0A3N4K4I0</accession>
<dbReference type="PROSITE" id="PS51257">
    <property type="entry name" value="PROKAR_LIPOPROTEIN"/>
    <property type="match status" value="1"/>
</dbReference>
<gene>
    <name evidence="1" type="ORF">L873DRAFT_1832686</name>
</gene>
<evidence type="ECO:0008006" key="3">
    <source>
        <dbReference type="Google" id="ProtNLM"/>
    </source>
</evidence>
<dbReference type="Proteomes" id="UP000276215">
    <property type="component" value="Unassembled WGS sequence"/>
</dbReference>
<keyword evidence="2" id="KW-1185">Reference proteome</keyword>
<dbReference type="OrthoDB" id="5278722at2759"/>
<dbReference type="STRING" id="1336337.A0A3N4K4I0"/>
<sequence>MKLHARLGCLLGLLLVGCLVATCSTRIRIRYRRAIGLLPQQLIIFGDENSRIPSSNPFRQDSSSHHFSLIWTERLCKELLATCTSYTPLPPPPTIQLNATSGAVVDNLIFNSSWIKQEKENQNKERSTLFLALFGVNDIWKYSSFEKWDGVAAVEASLDSLFEQFGTVEEYWPDPPQTMLPGWGHLRSEDPRGEQLRNAVRLVKKWNRGLELRAKKWKKGRVFLWDMNKWFLDVVRSGREGGWKHVKTGCVESEESACDEPNKYLMWDDIRLGPQAQKKLATEIVRYLL</sequence>
<dbReference type="Gene3D" id="3.40.50.1110">
    <property type="entry name" value="SGNH hydrolase"/>
    <property type="match status" value="1"/>
</dbReference>
<name>A0A3N4K4I0_9PEZI</name>